<reference evidence="1" key="1">
    <citation type="journal article" date="2021" name="Proc. Natl. Acad. Sci. U.S.A.">
        <title>A Catalog of Tens of Thousands of Viruses from Human Metagenomes Reveals Hidden Associations with Chronic Diseases.</title>
        <authorList>
            <person name="Tisza M.J."/>
            <person name="Buck C.B."/>
        </authorList>
    </citation>
    <scope>NUCLEOTIDE SEQUENCE</scope>
    <source>
        <strain evidence="1">Ct3gT1</strain>
    </source>
</reference>
<evidence type="ECO:0000313" key="1">
    <source>
        <dbReference type="EMBL" id="DAF94604.1"/>
    </source>
</evidence>
<protein>
    <submittedName>
        <fullName evidence="1">Uncharacterized protein</fullName>
    </submittedName>
</protein>
<sequence length="80" mass="9515">MAKDLFGFEDTRTKEEKEIAEELDSLLRKYRLKYGMDVDLSGDDIEDKELIISLKKCLNEDIKLSTLYPELSYYNDDYDY</sequence>
<accession>A0A8S5UJJ3</accession>
<name>A0A8S5UJJ3_9CAUD</name>
<dbReference type="EMBL" id="BK016094">
    <property type="protein sequence ID" value="DAF94604.1"/>
    <property type="molecule type" value="Genomic_DNA"/>
</dbReference>
<organism evidence="1">
    <name type="scientific">Siphoviridae sp. ct3gT1</name>
    <dbReference type="NCBI Taxonomy" id="2825323"/>
    <lineage>
        <taxon>Viruses</taxon>
        <taxon>Duplodnaviria</taxon>
        <taxon>Heunggongvirae</taxon>
        <taxon>Uroviricota</taxon>
        <taxon>Caudoviricetes</taxon>
    </lineage>
</organism>
<proteinExistence type="predicted"/>